<dbReference type="InterPro" id="IPR029000">
    <property type="entry name" value="Cyclophilin-like_dom_sf"/>
</dbReference>
<dbReference type="RefSeq" id="WP_133849899.1">
    <property type="nucleotide sequence ID" value="NZ_SNXZ01000002.1"/>
</dbReference>
<feature type="chain" id="PRO_5039755544" description="Peptidyl-prolyl cis-trans isomerase" evidence="2">
    <location>
        <begin position="23"/>
        <end position="269"/>
    </location>
</feature>
<comment type="function">
    <text evidence="1 2">PPIases accelerate the folding of proteins. It catalyzes the cis-trans isomerization of proline imidic peptide bonds in oligopeptides.</text>
</comment>
<dbReference type="AlphaFoldDB" id="A0A4R6SI84"/>
<keyword evidence="6" id="KW-1185">Reference proteome</keyword>
<feature type="region of interest" description="Disordered" evidence="3">
    <location>
        <begin position="246"/>
        <end position="269"/>
    </location>
</feature>
<feature type="region of interest" description="Disordered" evidence="3">
    <location>
        <begin position="31"/>
        <end position="79"/>
    </location>
</feature>
<proteinExistence type="inferred from homology"/>
<organism evidence="5 6">
    <name type="scientific">Labedaea rhizosphaerae</name>
    <dbReference type="NCBI Taxonomy" id="598644"/>
    <lineage>
        <taxon>Bacteria</taxon>
        <taxon>Bacillati</taxon>
        <taxon>Actinomycetota</taxon>
        <taxon>Actinomycetes</taxon>
        <taxon>Pseudonocardiales</taxon>
        <taxon>Pseudonocardiaceae</taxon>
        <taxon>Labedaea</taxon>
    </lineage>
</organism>
<sequence>MRTRVTAALVCAALLAAGCTEKTTGAAKAIAAPPTTTAPSVSVTTPPVSPDTSQPASADFPSSIPSTRATEPTRPTPLPATVKCDYVTDTGGSPAKVVAKPGGQASSTGTQTVALITGVGQISIKLNRALAPCTVNNFLSLARQGYFDNTTCHRMTTVDTLQVLQCGDPTGQGTGGPGYSFDDELFDGMTYGRGIVAMANAGPNTNGSQFFIIYGDSSALQPTYTIFGSVDEASLQVIDTVAKSGVNPTNGPGDGPPVMPVTIASTTIN</sequence>
<evidence type="ECO:0000256" key="1">
    <source>
        <dbReference type="ARBA" id="ARBA00002388"/>
    </source>
</evidence>
<dbReference type="CDD" id="cd00317">
    <property type="entry name" value="cyclophilin"/>
    <property type="match status" value="1"/>
</dbReference>
<feature type="compositionally biased region" description="Low complexity" evidence="3">
    <location>
        <begin position="31"/>
        <end position="53"/>
    </location>
</feature>
<keyword evidence="2 5" id="KW-0413">Isomerase</keyword>
<name>A0A4R6SI84_LABRH</name>
<keyword evidence="2" id="KW-0697">Rotamase</keyword>
<dbReference type="InterPro" id="IPR002130">
    <property type="entry name" value="Cyclophilin-type_PPIase_dom"/>
</dbReference>
<gene>
    <name evidence="5" type="ORF">EV186_1021168</name>
</gene>
<evidence type="ECO:0000256" key="3">
    <source>
        <dbReference type="SAM" id="MobiDB-lite"/>
    </source>
</evidence>
<feature type="domain" description="PPIase cyclophilin-type" evidence="4">
    <location>
        <begin position="119"/>
        <end position="268"/>
    </location>
</feature>
<accession>A0A4R6SI84</accession>
<dbReference type="EMBL" id="SNXZ01000002">
    <property type="protein sequence ID" value="TDQ01300.1"/>
    <property type="molecule type" value="Genomic_DNA"/>
</dbReference>
<dbReference type="SUPFAM" id="SSF50891">
    <property type="entry name" value="Cyclophilin-like"/>
    <property type="match status" value="1"/>
</dbReference>
<dbReference type="PRINTS" id="PR00153">
    <property type="entry name" value="CSAPPISMRASE"/>
</dbReference>
<evidence type="ECO:0000259" key="4">
    <source>
        <dbReference type="PROSITE" id="PS50072"/>
    </source>
</evidence>
<dbReference type="OrthoDB" id="5507614at2"/>
<comment type="catalytic activity">
    <reaction evidence="2">
        <text>[protein]-peptidylproline (omega=180) = [protein]-peptidylproline (omega=0)</text>
        <dbReference type="Rhea" id="RHEA:16237"/>
        <dbReference type="Rhea" id="RHEA-COMP:10747"/>
        <dbReference type="Rhea" id="RHEA-COMP:10748"/>
        <dbReference type="ChEBI" id="CHEBI:83833"/>
        <dbReference type="ChEBI" id="CHEBI:83834"/>
        <dbReference type="EC" id="5.2.1.8"/>
    </reaction>
</comment>
<dbReference type="Proteomes" id="UP000295444">
    <property type="component" value="Unassembled WGS sequence"/>
</dbReference>
<evidence type="ECO:0000313" key="6">
    <source>
        <dbReference type="Proteomes" id="UP000295444"/>
    </source>
</evidence>
<reference evidence="5 6" key="1">
    <citation type="submission" date="2019-03" db="EMBL/GenBank/DDBJ databases">
        <title>Genomic Encyclopedia of Type Strains, Phase IV (KMG-IV): sequencing the most valuable type-strain genomes for metagenomic binning, comparative biology and taxonomic classification.</title>
        <authorList>
            <person name="Goeker M."/>
        </authorList>
    </citation>
    <scope>NUCLEOTIDE SEQUENCE [LARGE SCALE GENOMIC DNA]</scope>
    <source>
        <strain evidence="5 6">DSM 45361</strain>
    </source>
</reference>
<dbReference type="PANTHER" id="PTHR45625:SF3">
    <property type="entry name" value="PEPTIDYL-PROLYL CIS-TRANS ISOMERASE B-RELATED"/>
    <property type="match status" value="1"/>
</dbReference>
<feature type="signal peptide" evidence="2">
    <location>
        <begin position="1"/>
        <end position="22"/>
    </location>
</feature>
<dbReference type="GO" id="GO:0003755">
    <property type="term" value="F:peptidyl-prolyl cis-trans isomerase activity"/>
    <property type="evidence" value="ECO:0007669"/>
    <property type="project" value="UniProtKB-UniRule"/>
</dbReference>
<evidence type="ECO:0000256" key="2">
    <source>
        <dbReference type="RuleBase" id="RU363019"/>
    </source>
</evidence>
<protein>
    <recommendedName>
        <fullName evidence="2">Peptidyl-prolyl cis-trans isomerase</fullName>
        <shortName evidence="2">PPIase</shortName>
        <ecNumber evidence="2">5.2.1.8</ecNumber>
    </recommendedName>
</protein>
<dbReference type="PROSITE" id="PS51257">
    <property type="entry name" value="PROKAR_LIPOPROTEIN"/>
    <property type="match status" value="1"/>
</dbReference>
<dbReference type="EC" id="5.2.1.8" evidence="2"/>
<dbReference type="Gene3D" id="2.40.100.10">
    <property type="entry name" value="Cyclophilin-like"/>
    <property type="match status" value="1"/>
</dbReference>
<comment type="similarity">
    <text evidence="2">Belongs to the cyclophilin-type PPIase family.</text>
</comment>
<dbReference type="InterPro" id="IPR044666">
    <property type="entry name" value="Cyclophilin_A-like"/>
</dbReference>
<dbReference type="PROSITE" id="PS50072">
    <property type="entry name" value="CSA_PPIASE_2"/>
    <property type="match status" value="1"/>
</dbReference>
<dbReference type="Pfam" id="PF00160">
    <property type="entry name" value="Pro_isomerase"/>
    <property type="match status" value="1"/>
</dbReference>
<evidence type="ECO:0000313" key="5">
    <source>
        <dbReference type="EMBL" id="TDQ01300.1"/>
    </source>
</evidence>
<keyword evidence="2" id="KW-0732">Signal</keyword>
<comment type="caution">
    <text evidence="5">The sequence shown here is derived from an EMBL/GenBank/DDBJ whole genome shotgun (WGS) entry which is preliminary data.</text>
</comment>
<dbReference type="PANTHER" id="PTHR45625">
    <property type="entry name" value="PEPTIDYL-PROLYL CIS-TRANS ISOMERASE-RELATED"/>
    <property type="match status" value="1"/>
</dbReference>